<sequence length="146" mass="16452">MKKVNRIDQIGQPRFRIAVHTLVWLAEKECVCSSKAIAEQLNSHATFLRRVLATLSQAGIVEAREGREGGYCLKKSVEEISLSEVYLAIKKQECEEAKSKAQADCDELGLQLDQRLEEIMIVGEQLIIDYLKQFTLADIISDLPCK</sequence>
<dbReference type="Gene3D" id="1.10.10.10">
    <property type="entry name" value="Winged helix-like DNA-binding domain superfamily/Winged helix DNA-binding domain"/>
    <property type="match status" value="1"/>
</dbReference>
<dbReference type="InterPro" id="IPR036388">
    <property type="entry name" value="WH-like_DNA-bd_sf"/>
</dbReference>
<dbReference type="GO" id="GO:0005829">
    <property type="term" value="C:cytosol"/>
    <property type="evidence" value="ECO:0007669"/>
    <property type="project" value="TreeGrafter"/>
</dbReference>
<dbReference type="Proteomes" id="UP000602076">
    <property type="component" value="Unassembled WGS sequence"/>
</dbReference>
<dbReference type="PROSITE" id="PS01332">
    <property type="entry name" value="HTH_RRF2_1"/>
    <property type="match status" value="1"/>
</dbReference>
<dbReference type="AlphaFoldDB" id="A0A927CW24"/>
<dbReference type="RefSeq" id="WP_190998128.1">
    <property type="nucleotide sequence ID" value="NZ_JACXSI010000020.1"/>
</dbReference>
<dbReference type="SUPFAM" id="SSF46785">
    <property type="entry name" value="Winged helix' DNA-binding domain"/>
    <property type="match status" value="1"/>
</dbReference>
<dbReference type="InterPro" id="IPR000944">
    <property type="entry name" value="Tscrpt_reg_Rrf2"/>
</dbReference>
<dbReference type="PROSITE" id="PS51197">
    <property type="entry name" value="HTH_RRF2_2"/>
    <property type="match status" value="1"/>
</dbReference>
<accession>A0A927CW24</accession>
<dbReference type="GO" id="GO:0003700">
    <property type="term" value="F:DNA-binding transcription factor activity"/>
    <property type="evidence" value="ECO:0007669"/>
    <property type="project" value="TreeGrafter"/>
</dbReference>
<reference evidence="1" key="1">
    <citation type="submission" date="2020-09" db="EMBL/GenBank/DDBJ databases">
        <title>Bacillus faecalis sp. nov., a moderately halophilic bacterium isolated from cow faeces.</title>
        <authorList>
            <person name="Jiang L."/>
            <person name="Lee J."/>
        </authorList>
    </citation>
    <scope>NUCLEOTIDE SEQUENCE</scope>
    <source>
        <strain evidence="1">AGMB 02131</strain>
    </source>
</reference>
<evidence type="ECO:0000313" key="1">
    <source>
        <dbReference type="EMBL" id="MBD3108586.1"/>
    </source>
</evidence>
<proteinExistence type="predicted"/>
<dbReference type="InterPro" id="IPR036390">
    <property type="entry name" value="WH_DNA-bd_sf"/>
</dbReference>
<name>A0A927CW24_9BACI</name>
<dbReference type="InterPro" id="IPR030489">
    <property type="entry name" value="TR_Rrf2-type_CS"/>
</dbReference>
<comment type="caution">
    <text evidence="1">The sequence shown here is derived from an EMBL/GenBank/DDBJ whole genome shotgun (WGS) entry which is preliminary data.</text>
</comment>
<dbReference type="PANTHER" id="PTHR33221">
    <property type="entry name" value="WINGED HELIX-TURN-HELIX TRANSCRIPTIONAL REGULATOR, RRF2 FAMILY"/>
    <property type="match status" value="1"/>
</dbReference>
<gene>
    <name evidence="1" type="ORF">IEO70_09415</name>
</gene>
<dbReference type="EMBL" id="JACXSI010000020">
    <property type="protein sequence ID" value="MBD3108586.1"/>
    <property type="molecule type" value="Genomic_DNA"/>
</dbReference>
<evidence type="ECO:0000313" key="2">
    <source>
        <dbReference type="Proteomes" id="UP000602076"/>
    </source>
</evidence>
<dbReference type="PANTHER" id="PTHR33221:SF15">
    <property type="entry name" value="HTH-TYPE TRANSCRIPTIONAL REGULATOR YWGB-RELATED"/>
    <property type="match status" value="1"/>
</dbReference>
<dbReference type="Pfam" id="PF02082">
    <property type="entry name" value="Rrf2"/>
    <property type="match status" value="1"/>
</dbReference>
<organism evidence="1 2">
    <name type="scientific">Peribacillus faecalis</name>
    <dbReference type="NCBI Taxonomy" id="2772559"/>
    <lineage>
        <taxon>Bacteria</taxon>
        <taxon>Bacillati</taxon>
        <taxon>Bacillota</taxon>
        <taxon>Bacilli</taxon>
        <taxon>Bacillales</taxon>
        <taxon>Bacillaceae</taxon>
        <taxon>Peribacillus</taxon>
    </lineage>
</organism>
<keyword evidence="2" id="KW-1185">Reference proteome</keyword>
<protein>
    <submittedName>
        <fullName evidence="1">Rrf2 family transcriptional regulator</fullName>
    </submittedName>
</protein>